<gene>
    <name evidence="3" type="ORF">SAMN05216266_11969</name>
</gene>
<feature type="domain" description="YdbS-like PH" evidence="2">
    <location>
        <begin position="89"/>
        <end position="166"/>
    </location>
</feature>
<sequence length="179" mass="19616">MPVSESTAGDSSDGANSAELRLRPPRNQLNKRAVRWWLVQTVLLVGVPVVVLIVLGLLLPDARTVLWLCGGGLAVAGLPLAILLPFWWYRVHRWEVTESAVYTRTGFFWQEWRAVPMSRIQTVDTQRGPLEQFFGLATVIVTTASAKGAVQIQGLDHELAGDLAQQLTETTQATPGDAT</sequence>
<evidence type="ECO:0000256" key="1">
    <source>
        <dbReference type="SAM" id="Phobius"/>
    </source>
</evidence>
<keyword evidence="1" id="KW-1133">Transmembrane helix</keyword>
<evidence type="ECO:0000313" key="4">
    <source>
        <dbReference type="Proteomes" id="UP000243799"/>
    </source>
</evidence>
<evidence type="ECO:0000259" key="2">
    <source>
        <dbReference type="Pfam" id="PF03703"/>
    </source>
</evidence>
<keyword evidence="1" id="KW-0812">Transmembrane</keyword>
<dbReference type="Pfam" id="PF03703">
    <property type="entry name" value="bPH_2"/>
    <property type="match status" value="1"/>
</dbReference>
<dbReference type="AlphaFoldDB" id="A0A1I1C522"/>
<accession>A0A1I1C522</accession>
<protein>
    <recommendedName>
        <fullName evidence="2">YdbS-like PH domain-containing protein</fullName>
    </recommendedName>
</protein>
<feature type="transmembrane region" description="Helical" evidence="1">
    <location>
        <begin position="36"/>
        <end position="59"/>
    </location>
</feature>
<dbReference type="EMBL" id="FOKG01000019">
    <property type="protein sequence ID" value="SFB55890.1"/>
    <property type="molecule type" value="Genomic_DNA"/>
</dbReference>
<proteinExistence type="predicted"/>
<keyword evidence="4" id="KW-1185">Reference proteome</keyword>
<organism evidence="3 4">
    <name type="scientific">Amycolatopsis marina</name>
    <dbReference type="NCBI Taxonomy" id="490629"/>
    <lineage>
        <taxon>Bacteria</taxon>
        <taxon>Bacillati</taxon>
        <taxon>Actinomycetota</taxon>
        <taxon>Actinomycetes</taxon>
        <taxon>Pseudonocardiales</taxon>
        <taxon>Pseudonocardiaceae</taxon>
        <taxon>Amycolatopsis</taxon>
    </lineage>
</organism>
<keyword evidence="1" id="KW-0472">Membrane</keyword>
<feature type="transmembrane region" description="Helical" evidence="1">
    <location>
        <begin position="65"/>
        <end position="89"/>
    </location>
</feature>
<reference evidence="4" key="1">
    <citation type="submission" date="2016-10" db="EMBL/GenBank/DDBJ databases">
        <authorList>
            <person name="Varghese N."/>
            <person name="Submissions S."/>
        </authorList>
    </citation>
    <scope>NUCLEOTIDE SEQUENCE [LARGE SCALE GENOMIC DNA]</scope>
    <source>
        <strain evidence="4">CGMCC 4.3568</strain>
    </source>
</reference>
<dbReference type="PANTHER" id="PTHR34473">
    <property type="entry name" value="UPF0699 TRANSMEMBRANE PROTEIN YDBS"/>
    <property type="match status" value="1"/>
</dbReference>
<dbReference type="InterPro" id="IPR005182">
    <property type="entry name" value="YdbS-like_PH"/>
</dbReference>
<dbReference type="STRING" id="490629.SAMN05216266_11969"/>
<dbReference type="PANTHER" id="PTHR34473:SF3">
    <property type="entry name" value="TRANSMEMBRANE PROTEIN-RELATED"/>
    <property type="match status" value="1"/>
</dbReference>
<dbReference type="Proteomes" id="UP000243799">
    <property type="component" value="Unassembled WGS sequence"/>
</dbReference>
<name>A0A1I1C522_9PSEU</name>
<evidence type="ECO:0000313" key="3">
    <source>
        <dbReference type="EMBL" id="SFB55890.1"/>
    </source>
</evidence>
<dbReference type="OrthoDB" id="3730669at2"/>